<evidence type="ECO:0000313" key="6">
    <source>
        <dbReference type="EMBL" id="MPR24127.1"/>
    </source>
</evidence>
<evidence type="ECO:0000313" key="7">
    <source>
        <dbReference type="Proteomes" id="UP000403266"/>
    </source>
</evidence>
<sequence>MRRRPSARLLVLDPDGRVLLFRFSFQRGALAGQTYWATPGGGLEEGETFEQAAIRELREETGLHVDTIAPEVGSREFVLQLPDGEHVMAEERFFVVQAEHTDLSRDGWTPEEHEVMADHRWWSMAELAQTSETVWPDNLSDILSRIEIPAPAGRTVPSNCVP</sequence>
<dbReference type="InterPro" id="IPR015797">
    <property type="entry name" value="NUDIX_hydrolase-like_dom_sf"/>
</dbReference>
<dbReference type="OrthoDB" id="9761969at2"/>
<dbReference type="InterPro" id="IPR020476">
    <property type="entry name" value="Nudix_hydrolase"/>
</dbReference>
<evidence type="ECO:0000256" key="2">
    <source>
        <dbReference type="ARBA" id="ARBA00022801"/>
    </source>
</evidence>
<name>A0A5N7MBJ0_9HYPH</name>
<evidence type="ECO:0000256" key="4">
    <source>
        <dbReference type="RuleBase" id="RU003476"/>
    </source>
</evidence>
<dbReference type="SUPFAM" id="SSF55811">
    <property type="entry name" value="Nudix"/>
    <property type="match status" value="1"/>
</dbReference>
<comment type="similarity">
    <text evidence="4">Belongs to the Nudix hydrolase family.</text>
</comment>
<organism evidence="6 7">
    <name type="scientific">Microvirga tunisiensis</name>
    <dbReference type="NCBI Taxonomy" id="2108360"/>
    <lineage>
        <taxon>Bacteria</taxon>
        <taxon>Pseudomonadati</taxon>
        <taxon>Pseudomonadota</taxon>
        <taxon>Alphaproteobacteria</taxon>
        <taxon>Hyphomicrobiales</taxon>
        <taxon>Methylobacteriaceae</taxon>
        <taxon>Microvirga</taxon>
    </lineage>
</organism>
<dbReference type="InterPro" id="IPR000086">
    <property type="entry name" value="NUDIX_hydrolase_dom"/>
</dbReference>
<accession>A0A5N7MBJ0</accession>
<keyword evidence="2 4" id="KW-0378">Hydrolase</keyword>
<protein>
    <submittedName>
        <fullName evidence="6">NUDIX domain-containing protein</fullName>
    </submittedName>
</protein>
<reference evidence="6 7" key="1">
    <citation type="journal article" date="2019" name="Syst. Appl. Microbiol.">
        <title>Microvirga tunisiensis sp. nov., a root nodule symbiotic bacterium isolated from Lupinus micranthus and L. luteus grown in Northern Tunisia.</title>
        <authorList>
            <person name="Msaddak A."/>
            <person name="Rejili M."/>
            <person name="Duran D."/>
            <person name="Mars M."/>
            <person name="Palacios J.M."/>
            <person name="Ruiz-Argueso T."/>
            <person name="Rey L."/>
            <person name="Imperial J."/>
        </authorList>
    </citation>
    <scope>NUCLEOTIDE SEQUENCE [LARGE SCALE GENOMIC DNA]</scope>
    <source>
        <strain evidence="6 7">Lmie10</strain>
    </source>
</reference>
<dbReference type="PANTHER" id="PTHR43046:SF12">
    <property type="entry name" value="GDP-MANNOSE MANNOSYL HYDROLASE"/>
    <property type="match status" value="1"/>
</dbReference>
<evidence type="ECO:0000259" key="5">
    <source>
        <dbReference type="PROSITE" id="PS51462"/>
    </source>
</evidence>
<dbReference type="CDD" id="cd04685">
    <property type="entry name" value="NUDIX_Hydrolase"/>
    <property type="match status" value="1"/>
</dbReference>
<dbReference type="PANTHER" id="PTHR43046">
    <property type="entry name" value="GDP-MANNOSE MANNOSYL HYDROLASE"/>
    <property type="match status" value="1"/>
</dbReference>
<gene>
    <name evidence="6" type="ORF">FS320_02525</name>
</gene>
<keyword evidence="3" id="KW-0460">Magnesium</keyword>
<keyword evidence="7" id="KW-1185">Reference proteome</keyword>
<dbReference type="Proteomes" id="UP000403266">
    <property type="component" value="Unassembled WGS sequence"/>
</dbReference>
<dbReference type="PROSITE" id="PS51462">
    <property type="entry name" value="NUDIX"/>
    <property type="match status" value="1"/>
</dbReference>
<dbReference type="RefSeq" id="WP_152709036.1">
    <property type="nucleotide sequence ID" value="NZ_VOSJ01000047.1"/>
</dbReference>
<feature type="domain" description="Nudix hydrolase" evidence="5">
    <location>
        <begin position="1"/>
        <end position="143"/>
    </location>
</feature>
<dbReference type="Pfam" id="PF00293">
    <property type="entry name" value="NUDIX"/>
    <property type="match status" value="1"/>
</dbReference>
<comment type="cofactor">
    <cofactor evidence="1">
        <name>Mg(2+)</name>
        <dbReference type="ChEBI" id="CHEBI:18420"/>
    </cofactor>
</comment>
<proteinExistence type="inferred from homology"/>
<dbReference type="PRINTS" id="PR00502">
    <property type="entry name" value="NUDIXFAMILY"/>
</dbReference>
<dbReference type="GO" id="GO:0016787">
    <property type="term" value="F:hydrolase activity"/>
    <property type="evidence" value="ECO:0007669"/>
    <property type="project" value="UniProtKB-KW"/>
</dbReference>
<evidence type="ECO:0000256" key="1">
    <source>
        <dbReference type="ARBA" id="ARBA00001946"/>
    </source>
</evidence>
<evidence type="ECO:0000256" key="3">
    <source>
        <dbReference type="ARBA" id="ARBA00022842"/>
    </source>
</evidence>
<dbReference type="AlphaFoldDB" id="A0A5N7MBJ0"/>
<dbReference type="EMBL" id="VOSK01000003">
    <property type="protein sequence ID" value="MPR24127.1"/>
    <property type="molecule type" value="Genomic_DNA"/>
</dbReference>
<comment type="caution">
    <text evidence="6">The sequence shown here is derived from an EMBL/GenBank/DDBJ whole genome shotgun (WGS) entry which is preliminary data.</text>
</comment>
<dbReference type="Gene3D" id="3.90.79.10">
    <property type="entry name" value="Nucleoside Triphosphate Pyrophosphohydrolase"/>
    <property type="match status" value="1"/>
</dbReference>
<dbReference type="PROSITE" id="PS00893">
    <property type="entry name" value="NUDIX_BOX"/>
    <property type="match status" value="1"/>
</dbReference>
<dbReference type="InterPro" id="IPR020084">
    <property type="entry name" value="NUDIX_hydrolase_CS"/>
</dbReference>